<feature type="transmembrane region" description="Helical" evidence="5">
    <location>
        <begin position="286"/>
        <end position="307"/>
    </location>
</feature>
<dbReference type="PANTHER" id="PTHR42718:SF39">
    <property type="entry name" value="ACTINORHODIN TRANSPORTER-RELATED"/>
    <property type="match status" value="1"/>
</dbReference>
<feature type="transmembrane region" description="Helical" evidence="5">
    <location>
        <begin position="20"/>
        <end position="36"/>
    </location>
</feature>
<evidence type="ECO:0000256" key="5">
    <source>
        <dbReference type="SAM" id="Phobius"/>
    </source>
</evidence>
<feature type="transmembrane region" description="Helical" evidence="5">
    <location>
        <begin position="346"/>
        <end position="367"/>
    </location>
</feature>
<dbReference type="Proteomes" id="UP001597347">
    <property type="component" value="Unassembled WGS sequence"/>
</dbReference>
<comment type="caution">
    <text evidence="7">The sequence shown here is derived from an EMBL/GenBank/DDBJ whole genome shotgun (WGS) entry which is preliminary data.</text>
</comment>
<keyword evidence="3 5" id="KW-1133">Transmembrane helix</keyword>
<dbReference type="Gene3D" id="1.20.1250.20">
    <property type="entry name" value="MFS general substrate transporter like domains"/>
    <property type="match status" value="1"/>
</dbReference>
<gene>
    <name evidence="7" type="ORF">ACFSBI_09270</name>
</gene>
<reference evidence="8" key="1">
    <citation type="journal article" date="2019" name="Int. J. Syst. Evol. Microbiol.">
        <title>The Global Catalogue of Microorganisms (GCM) 10K type strain sequencing project: providing services to taxonomists for standard genome sequencing and annotation.</title>
        <authorList>
            <consortium name="The Broad Institute Genomics Platform"/>
            <consortium name="The Broad Institute Genome Sequencing Center for Infectious Disease"/>
            <person name="Wu L."/>
            <person name="Ma J."/>
        </authorList>
    </citation>
    <scope>NUCLEOTIDE SEQUENCE [LARGE SCALE GENOMIC DNA]</scope>
    <source>
        <strain evidence="8">CGMCC 1.12471</strain>
    </source>
</reference>
<evidence type="ECO:0000313" key="8">
    <source>
        <dbReference type="Proteomes" id="UP001597347"/>
    </source>
</evidence>
<evidence type="ECO:0000256" key="4">
    <source>
        <dbReference type="ARBA" id="ARBA00023136"/>
    </source>
</evidence>
<dbReference type="InterPro" id="IPR011701">
    <property type="entry name" value="MFS"/>
</dbReference>
<evidence type="ECO:0000259" key="6">
    <source>
        <dbReference type="PROSITE" id="PS50850"/>
    </source>
</evidence>
<evidence type="ECO:0000256" key="3">
    <source>
        <dbReference type="ARBA" id="ARBA00022989"/>
    </source>
</evidence>
<dbReference type="EMBL" id="JBHUEA010000012">
    <property type="protein sequence ID" value="MFD1721739.1"/>
    <property type="molecule type" value="Genomic_DNA"/>
</dbReference>
<evidence type="ECO:0000256" key="2">
    <source>
        <dbReference type="ARBA" id="ARBA00022692"/>
    </source>
</evidence>
<feature type="transmembrane region" description="Helical" evidence="5">
    <location>
        <begin position="373"/>
        <end position="393"/>
    </location>
</feature>
<feature type="transmembrane region" description="Helical" evidence="5">
    <location>
        <begin position="179"/>
        <end position="198"/>
    </location>
</feature>
<organism evidence="7 8">
    <name type="scientific">Amnibacterium endophyticum</name>
    <dbReference type="NCBI Taxonomy" id="2109337"/>
    <lineage>
        <taxon>Bacteria</taxon>
        <taxon>Bacillati</taxon>
        <taxon>Actinomycetota</taxon>
        <taxon>Actinomycetes</taxon>
        <taxon>Micrococcales</taxon>
        <taxon>Microbacteriaceae</taxon>
        <taxon>Amnibacterium</taxon>
    </lineage>
</organism>
<dbReference type="InterPro" id="IPR020846">
    <property type="entry name" value="MFS_dom"/>
</dbReference>
<dbReference type="PRINTS" id="PR01036">
    <property type="entry name" value="TCRTETB"/>
</dbReference>
<dbReference type="PROSITE" id="PS00217">
    <property type="entry name" value="SUGAR_TRANSPORT_2"/>
    <property type="match status" value="1"/>
</dbReference>
<feature type="transmembrane region" description="Helical" evidence="5">
    <location>
        <begin position="111"/>
        <end position="132"/>
    </location>
</feature>
<dbReference type="PROSITE" id="PS50850">
    <property type="entry name" value="MFS"/>
    <property type="match status" value="1"/>
</dbReference>
<evidence type="ECO:0000256" key="1">
    <source>
        <dbReference type="ARBA" id="ARBA00004651"/>
    </source>
</evidence>
<evidence type="ECO:0000313" key="7">
    <source>
        <dbReference type="EMBL" id="MFD1721739.1"/>
    </source>
</evidence>
<keyword evidence="8" id="KW-1185">Reference proteome</keyword>
<dbReference type="Pfam" id="PF07690">
    <property type="entry name" value="MFS_1"/>
    <property type="match status" value="1"/>
</dbReference>
<feature type="transmembrane region" description="Helical" evidence="5">
    <location>
        <begin position="451"/>
        <end position="475"/>
    </location>
</feature>
<keyword evidence="4 5" id="KW-0472">Membrane</keyword>
<feature type="transmembrane region" description="Helical" evidence="5">
    <location>
        <begin position="210"/>
        <end position="231"/>
    </location>
</feature>
<accession>A0ABW4LI64</accession>
<name>A0ABW4LI64_9MICO</name>
<feature type="domain" description="Major facilitator superfamily (MFS) profile" evidence="6">
    <location>
        <begin position="20"/>
        <end position="483"/>
    </location>
</feature>
<feature type="transmembrane region" description="Helical" evidence="5">
    <location>
        <begin position="243"/>
        <end position="259"/>
    </location>
</feature>
<comment type="subcellular location">
    <subcellularLocation>
        <location evidence="1">Cell membrane</location>
        <topology evidence="1">Multi-pass membrane protein</topology>
    </subcellularLocation>
</comment>
<dbReference type="Gene3D" id="1.20.1720.10">
    <property type="entry name" value="Multidrug resistance protein D"/>
    <property type="match status" value="1"/>
</dbReference>
<feature type="transmembrane region" description="Helical" evidence="5">
    <location>
        <begin position="86"/>
        <end position="105"/>
    </location>
</feature>
<dbReference type="SUPFAM" id="SSF103473">
    <property type="entry name" value="MFS general substrate transporter"/>
    <property type="match status" value="2"/>
</dbReference>
<dbReference type="PANTHER" id="PTHR42718">
    <property type="entry name" value="MAJOR FACILITATOR SUPERFAMILY MULTIDRUG TRANSPORTER MFSC"/>
    <property type="match status" value="1"/>
</dbReference>
<dbReference type="RefSeq" id="WP_377934241.1">
    <property type="nucleotide sequence ID" value="NZ_JBHUEA010000012.1"/>
</dbReference>
<proteinExistence type="predicted"/>
<feature type="transmembrane region" description="Helical" evidence="5">
    <location>
        <begin position="313"/>
        <end position="334"/>
    </location>
</feature>
<dbReference type="InterPro" id="IPR036259">
    <property type="entry name" value="MFS_trans_sf"/>
</dbReference>
<feature type="transmembrane region" description="Helical" evidence="5">
    <location>
        <begin position="144"/>
        <end position="167"/>
    </location>
</feature>
<dbReference type="CDD" id="cd17321">
    <property type="entry name" value="MFS_MMR_MDR_like"/>
    <property type="match status" value="1"/>
</dbReference>
<feature type="transmembrane region" description="Helical" evidence="5">
    <location>
        <begin position="422"/>
        <end position="439"/>
    </location>
</feature>
<protein>
    <submittedName>
        <fullName evidence="7">MFS transporter</fullName>
    </submittedName>
</protein>
<keyword evidence="2 5" id="KW-0812">Transmembrane</keyword>
<sequence length="490" mass="50438">MTAATAQRAADLDEGAKRRAFAVSIAVAVLTILDLSKVNVALPSIDRALGAGPTELQIIVAGYALAFGLALVPGGRLGDVLSRRTMFLVGLTVFTVFSLLCALAPSAGLLLAARFLQGIGAGLQMPQVLGIAQELYQGESRARAFGAYGASVGVGTALGPTIGGALILLGGEQDGWRAIFWMNVPLGALLLVLAMRVLPREPKRDHRESLDPLGVGLLGTTVVAFMLPFVLTTGQPGDSPWRWLFLLAAAALLAAFVAWERRYRESGRTPAVDVQLFRRRSYRNGILVATAWFAAGPATFLLNTLFLQEGLGLAPVFAGMVTIPFAIASAASSYTAGRLVSRYGRALVVVGLVVALVGFAATLTAAVLSPPAWAPWLMAAALLIAGAGGGSVVSPNQTLTLSEVPVAKGGVAASVGQVGQRVGTAIGVAGASAVFFSLLNADLGGARLADYHLAVLGGGGLAFLILLAALGFALADLVARRRDPDPAVAR</sequence>
<dbReference type="InterPro" id="IPR005829">
    <property type="entry name" value="Sugar_transporter_CS"/>
</dbReference>
<feature type="transmembrane region" description="Helical" evidence="5">
    <location>
        <begin position="56"/>
        <end position="74"/>
    </location>
</feature>